<protein>
    <submittedName>
        <fullName evidence="2">Uncharacterized protein</fullName>
    </submittedName>
</protein>
<reference evidence="2" key="2">
    <citation type="submission" date="2022-06" db="UniProtKB">
        <authorList>
            <consortium name="EnsemblMetazoa"/>
        </authorList>
    </citation>
    <scope>IDENTIFICATION</scope>
    <source>
        <strain evidence="2">DF5081</strain>
    </source>
</reference>
<evidence type="ECO:0000313" key="3">
    <source>
        <dbReference type="Proteomes" id="UP000005237"/>
    </source>
</evidence>
<keyword evidence="3" id="KW-1185">Reference proteome</keyword>
<feature type="region of interest" description="Disordered" evidence="1">
    <location>
        <begin position="54"/>
        <end position="94"/>
    </location>
</feature>
<name>A0A8R1IH15_CAEJA</name>
<proteinExistence type="predicted"/>
<dbReference type="AlphaFoldDB" id="A0A8R1IH15"/>
<sequence length="94" mass="10980">MLQLDFEWMRDFYRTTPVDDSLSKRARQRFAPRPDDLEFDFSTWKLENSLDNCSDTSISSQSSSISEPSTPSLTSKTTRTFENLEPLEEEFKKS</sequence>
<dbReference type="Proteomes" id="UP000005237">
    <property type="component" value="Unassembled WGS sequence"/>
</dbReference>
<dbReference type="EnsemblMetazoa" id="CJA34660.1">
    <property type="protein sequence ID" value="CJA34660.1"/>
    <property type="gene ID" value="WBGene00210507"/>
</dbReference>
<organism evidence="2 3">
    <name type="scientific">Caenorhabditis japonica</name>
    <dbReference type="NCBI Taxonomy" id="281687"/>
    <lineage>
        <taxon>Eukaryota</taxon>
        <taxon>Metazoa</taxon>
        <taxon>Ecdysozoa</taxon>
        <taxon>Nematoda</taxon>
        <taxon>Chromadorea</taxon>
        <taxon>Rhabditida</taxon>
        <taxon>Rhabditina</taxon>
        <taxon>Rhabditomorpha</taxon>
        <taxon>Rhabditoidea</taxon>
        <taxon>Rhabditidae</taxon>
        <taxon>Peloderinae</taxon>
        <taxon>Caenorhabditis</taxon>
    </lineage>
</organism>
<accession>A0A8R1IH15</accession>
<feature type="compositionally biased region" description="Low complexity" evidence="1">
    <location>
        <begin position="54"/>
        <end position="75"/>
    </location>
</feature>
<evidence type="ECO:0000256" key="1">
    <source>
        <dbReference type="SAM" id="MobiDB-lite"/>
    </source>
</evidence>
<evidence type="ECO:0000313" key="2">
    <source>
        <dbReference type="EnsemblMetazoa" id="CJA34660.1"/>
    </source>
</evidence>
<reference evidence="3" key="1">
    <citation type="submission" date="2010-08" db="EMBL/GenBank/DDBJ databases">
        <authorList>
            <consortium name="Caenorhabditis japonica Sequencing Consortium"/>
            <person name="Wilson R.K."/>
        </authorList>
    </citation>
    <scope>NUCLEOTIDE SEQUENCE [LARGE SCALE GENOMIC DNA]</scope>
    <source>
        <strain evidence="3">DF5081</strain>
    </source>
</reference>